<accession>A0ABU2WF32</accession>
<dbReference type="Pfam" id="PF04851">
    <property type="entry name" value="ResIII"/>
    <property type="match status" value="1"/>
</dbReference>
<keyword evidence="3" id="KW-1185">Reference proteome</keyword>
<dbReference type="SUPFAM" id="SSF52540">
    <property type="entry name" value="P-loop containing nucleoside triphosphate hydrolases"/>
    <property type="match status" value="1"/>
</dbReference>
<dbReference type="InterPro" id="IPR050742">
    <property type="entry name" value="Helicase_Restrict-Modif_Enz"/>
</dbReference>
<feature type="domain" description="Helicase ATP-binding" evidence="1">
    <location>
        <begin position="29"/>
        <end position="196"/>
    </location>
</feature>
<proteinExistence type="predicted"/>
<dbReference type="Gene3D" id="3.40.50.300">
    <property type="entry name" value="P-loop containing nucleotide triphosphate hydrolases"/>
    <property type="match status" value="1"/>
</dbReference>
<name>A0ABU2WF32_9GAMM</name>
<dbReference type="InterPro" id="IPR027417">
    <property type="entry name" value="P-loop_NTPase"/>
</dbReference>
<dbReference type="InterPro" id="IPR006935">
    <property type="entry name" value="Helicase/UvrB_N"/>
</dbReference>
<reference evidence="2 3" key="1">
    <citation type="submission" date="2023-09" db="EMBL/GenBank/DDBJ databases">
        <authorList>
            <person name="Rey-Velasco X."/>
        </authorList>
    </citation>
    <scope>NUCLEOTIDE SEQUENCE [LARGE SCALE GENOMIC DNA]</scope>
    <source>
        <strain evidence="2 3">W345</strain>
    </source>
</reference>
<gene>
    <name evidence="2" type="ORF">RM530_03745</name>
</gene>
<keyword evidence="2" id="KW-0347">Helicase</keyword>
<dbReference type="SMART" id="SM00487">
    <property type="entry name" value="DEXDc"/>
    <property type="match status" value="1"/>
</dbReference>
<dbReference type="EMBL" id="JAVRIC010000004">
    <property type="protein sequence ID" value="MDT0496478.1"/>
    <property type="molecule type" value="Genomic_DNA"/>
</dbReference>
<evidence type="ECO:0000313" key="3">
    <source>
        <dbReference type="Proteomes" id="UP001254608"/>
    </source>
</evidence>
<dbReference type="PANTHER" id="PTHR47396:SF1">
    <property type="entry name" value="ATP-DEPENDENT HELICASE IRC3-RELATED"/>
    <property type="match status" value="1"/>
</dbReference>
<dbReference type="CDD" id="cd18032">
    <property type="entry name" value="DEXHc_RE_I_III_res"/>
    <property type="match status" value="1"/>
</dbReference>
<protein>
    <submittedName>
        <fullName evidence="2">DEAD/DEAH box helicase family protein</fullName>
    </submittedName>
</protein>
<keyword evidence="2" id="KW-0378">Hydrolase</keyword>
<keyword evidence="2" id="KW-0067">ATP-binding</keyword>
<dbReference type="GO" id="GO:0004386">
    <property type="term" value="F:helicase activity"/>
    <property type="evidence" value="ECO:0007669"/>
    <property type="project" value="UniProtKB-KW"/>
</dbReference>
<keyword evidence="2" id="KW-0547">Nucleotide-binding</keyword>
<sequence length="290" mass="33259">MRKSSASNTPTPPTAPRYYQQIAINRAVEAILAGKKRLLLTMATGTGKTIVAFQICWKLWSSRWNRTGEHRKPRILFLADRNILIDDPKDKTFTPFGDARHKIESGEIVKSREMYFAIYQALAEDERRAGLFRDYPPDFFDLIIVDECHRGSARDDSSWRVILEHFKPAYQLGMTATPLRVNAQMRRRAVVSCCPGSNQFQTQFPAHGVGRALKGFQCDVSFRWIEQTIDLRTAGMEQFGHARFAQLAFLHRLGQLPCDSLCRASTQARSPGHPILFERFEQEIRLWGVR</sequence>
<dbReference type="PROSITE" id="PS51192">
    <property type="entry name" value="HELICASE_ATP_BIND_1"/>
    <property type="match status" value="1"/>
</dbReference>
<dbReference type="Proteomes" id="UP001254608">
    <property type="component" value="Unassembled WGS sequence"/>
</dbReference>
<evidence type="ECO:0000259" key="1">
    <source>
        <dbReference type="PROSITE" id="PS51192"/>
    </source>
</evidence>
<dbReference type="PANTHER" id="PTHR47396">
    <property type="entry name" value="TYPE I RESTRICTION ENZYME ECOKI R PROTEIN"/>
    <property type="match status" value="1"/>
</dbReference>
<comment type="caution">
    <text evidence="2">The sequence shown here is derived from an EMBL/GenBank/DDBJ whole genome shotgun (WGS) entry which is preliminary data.</text>
</comment>
<dbReference type="InterPro" id="IPR014001">
    <property type="entry name" value="Helicase_ATP-bd"/>
</dbReference>
<organism evidence="2 3">
    <name type="scientific">Banduia mediterranea</name>
    <dbReference type="NCBI Taxonomy" id="3075609"/>
    <lineage>
        <taxon>Bacteria</taxon>
        <taxon>Pseudomonadati</taxon>
        <taxon>Pseudomonadota</taxon>
        <taxon>Gammaproteobacteria</taxon>
        <taxon>Nevskiales</taxon>
        <taxon>Algiphilaceae</taxon>
        <taxon>Banduia</taxon>
    </lineage>
</organism>
<evidence type="ECO:0000313" key="2">
    <source>
        <dbReference type="EMBL" id="MDT0496478.1"/>
    </source>
</evidence>